<dbReference type="AlphaFoldDB" id="A0A8X6Y5X7"/>
<dbReference type="Pfam" id="PF02135">
    <property type="entry name" value="zf-TAZ"/>
    <property type="match status" value="1"/>
</dbReference>
<dbReference type="InterPro" id="IPR035898">
    <property type="entry name" value="TAZ_dom_sf"/>
</dbReference>
<dbReference type="OrthoDB" id="10141589at2759"/>
<dbReference type="Proteomes" id="UP000886998">
    <property type="component" value="Unassembled WGS sequence"/>
</dbReference>
<keyword evidence="7" id="KW-1185">Reference proteome</keyword>
<evidence type="ECO:0000256" key="4">
    <source>
        <dbReference type="PROSITE-ProRule" id="PRU00203"/>
    </source>
</evidence>
<evidence type="ECO:0000313" key="6">
    <source>
        <dbReference type="EMBL" id="GFY64753.1"/>
    </source>
</evidence>
<evidence type="ECO:0000256" key="2">
    <source>
        <dbReference type="ARBA" id="ARBA00022771"/>
    </source>
</evidence>
<keyword evidence="2 4" id="KW-0863">Zinc-finger</keyword>
<evidence type="ECO:0000313" key="7">
    <source>
        <dbReference type="Proteomes" id="UP000886998"/>
    </source>
</evidence>
<keyword evidence="1 4" id="KW-0479">Metal-binding</keyword>
<feature type="domain" description="TAZ-type" evidence="5">
    <location>
        <begin position="7"/>
        <end position="95"/>
    </location>
</feature>
<dbReference type="PROSITE" id="PS50134">
    <property type="entry name" value="ZF_TAZ"/>
    <property type="match status" value="1"/>
</dbReference>
<evidence type="ECO:0000259" key="5">
    <source>
        <dbReference type="PROSITE" id="PS50134"/>
    </source>
</evidence>
<dbReference type="InterPro" id="IPR000197">
    <property type="entry name" value="Znf_TAZ"/>
</dbReference>
<feature type="zinc finger region" description="TAZ-type" evidence="4">
    <location>
        <begin position="7"/>
        <end position="95"/>
    </location>
</feature>
<accession>A0A8X6Y5X7</accession>
<dbReference type="EMBL" id="BMAV01015389">
    <property type="protein sequence ID" value="GFY64753.1"/>
    <property type="molecule type" value="Genomic_DNA"/>
</dbReference>
<sequence>MKVPPSDTFQKYSISWNGVRHDFCDPIYFLEHASRCVDLSCKNLMCIKLKASFRHFKECLEFGACEECEYFYEIAFRHASNCEKEWCPTFMCVKIRQVLKQCFHERKKV</sequence>
<evidence type="ECO:0000256" key="3">
    <source>
        <dbReference type="ARBA" id="ARBA00022833"/>
    </source>
</evidence>
<dbReference type="Gene3D" id="1.20.1020.10">
    <property type="entry name" value="TAZ domain"/>
    <property type="match status" value="1"/>
</dbReference>
<organism evidence="6 7">
    <name type="scientific">Trichonephila inaurata madagascariensis</name>
    <dbReference type="NCBI Taxonomy" id="2747483"/>
    <lineage>
        <taxon>Eukaryota</taxon>
        <taxon>Metazoa</taxon>
        <taxon>Ecdysozoa</taxon>
        <taxon>Arthropoda</taxon>
        <taxon>Chelicerata</taxon>
        <taxon>Arachnida</taxon>
        <taxon>Araneae</taxon>
        <taxon>Araneomorphae</taxon>
        <taxon>Entelegynae</taxon>
        <taxon>Araneoidea</taxon>
        <taxon>Nephilidae</taxon>
        <taxon>Trichonephila</taxon>
        <taxon>Trichonephila inaurata</taxon>
    </lineage>
</organism>
<evidence type="ECO:0000256" key="1">
    <source>
        <dbReference type="ARBA" id="ARBA00022723"/>
    </source>
</evidence>
<protein>
    <recommendedName>
        <fullName evidence="5">TAZ-type domain-containing protein</fullName>
    </recommendedName>
</protein>
<keyword evidence="3 4" id="KW-0862">Zinc</keyword>
<gene>
    <name evidence="6" type="ORF">TNIN_463041</name>
</gene>
<name>A0A8X6Y5X7_9ARAC</name>
<comment type="caution">
    <text evidence="6">The sequence shown here is derived from an EMBL/GenBank/DDBJ whole genome shotgun (WGS) entry which is preliminary data.</text>
</comment>
<reference evidence="6" key="1">
    <citation type="submission" date="2020-08" db="EMBL/GenBank/DDBJ databases">
        <title>Multicomponent nature underlies the extraordinary mechanical properties of spider dragline silk.</title>
        <authorList>
            <person name="Kono N."/>
            <person name="Nakamura H."/>
            <person name="Mori M."/>
            <person name="Yoshida Y."/>
            <person name="Ohtoshi R."/>
            <person name="Malay A.D."/>
            <person name="Moran D.A.P."/>
            <person name="Tomita M."/>
            <person name="Numata K."/>
            <person name="Arakawa K."/>
        </authorList>
    </citation>
    <scope>NUCLEOTIDE SEQUENCE</scope>
</reference>
<proteinExistence type="predicted"/>
<dbReference type="GO" id="GO:0008270">
    <property type="term" value="F:zinc ion binding"/>
    <property type="evidence" value="ECO:0007669"/>
    <property type="project" value="UniProtKB-KW"/>
</dbReference>
<dbReference type="SUPFAM" id="SSF57933">
    <property type="entry name" value="TAZ domain"/>
    <property type="match status" value="1"/>
</dbReference>